<dbReference type="GO" id="GO:0031047">
    <property type="term" value="P:regulatory ncRNA-mediated gene silencing"/>
    <property type="evidence" value="ECO:0007669"/>
    <property type="project" value="UniProtKB-KW"/>
</dbReference>
<protein>
    <recommendedName>
        <fullName evidence="3">Piwi domain-containing protein</fullName>
    </recommendedName>
</protein>
<feature type="compositionally biased region" description="Gly residues" evidence="2">
    <location>
        <begin position="1"/>
        <end position="17"/>
    </location>
</feature>
<feature type="region of interest" description="Disordered" evidence="2">
    <location>
        <begin position="950"/>
        <end position="987"/>
    </location>
</feature>
<dbReference type="InterPro" id="IPR036397">
    <property type="entry name" value="RNaseH_sf"/>
</dbReference>
<accession>A0A0E0NZM0</accession>
<dbReference type="Proteomes" id="UP000008022">
    <property type="component" value="Unassembled WGS sequence"/>
</dbReference>
<dbReference type="SUPFAM" id="SSF53098">
    <property type="entry name" value="Ribonuclease H-like"/>
    <property type="match status" value="1"/>
</dbReference>
<dbReference type="EnsemblPlants" id="ORUFI03G30960.1">
    <property type="protein sequence ID" value="ORUFI03G30960.1"/>
    <property type="gene ID" value="ORUFI03G30960"/>
</dbReference>
<feature type="region of interest" description="Disordered" evidence="2">
    <location>
        <begin position="1"/>
        <end position="69"/>
    </location>
</feature>
<dbReference type="InterPro" id="IPR032474">
    <property type="entry name" value="Argonaute_N"/>
</dbReference>
<dbReference type="PROSITE" id="PS50822">
    <property type="entry name" value="PIWI"/>
    <property type="match status" value="1"/>
</dbReference>
<sequence length="987" mass="107282">MSSSGGGVGGRRGGPGGASSVRGGERGRKRGRGALDAVEPRVPLPRGTGSGPGAGRDGAAAPVPALQPAEADVLSGEVETEMAAGMEAREGASSSSSASAPAVGEGEPPSRAVGALPPTSSKAVVLQARPGFGTVGTSCRVRANHFVVQLADKEIYHYDVAIAPKLRSRERNRNIINELFRSHKKYLDGRRSPAYDGRKGMFTAGELPFKNREFVVKIANDPERGNQGEKEFKVTIKCAAKLDMYSLKQFLAGRQRELPQDTIQALDIALRECPSSRGTYQLDLAELKLSAAVATWAADQLNLAELKLSAVAATWADVGTLVDLSSLPLLLPPAFSLSLIKMGQGYQLSSTSIANTAGSDSRPTYLPMEVCRIVKGQRYSRKLNECQVTRMLRLARETPEERENSILEIANENNYGNDYHAREFGIGVTNQLALVDARVLPAPMLKYHDSGQEKVCNPSIGQWNMNNKRMLNGGSINYWACLTFASCVRLAEVRTFCKELQITGEPCVHIRQACQDHLDTAVRDIHRQSAEFISQKGVIGQQLELLVIVLPDANDTVFYEFHVEISPLVFLQKKKNVQNFREQYLRNLALKINVKVGGRNTVLEDALNRRIPLLTDMPTMIFGADVTHPPAGEDSSPSIAAVKESTCTQTRTLKNTMLLHRWIGQKCQNTNARFLRKAIGKRSFTEVKDSQNRLVYGGMIRELIESFRKANGSCKPGRIIFYRDGVSEGQFSQVLLSEMDAIRKACASIEEGYLPPVTFVVVQKRHHTRLFPEDHHARDQMDRSRNILPGTVVDTKICHPSEFDFYLCSHSGIQGTSHPTHYYVLFDENNFSADALQTLTYNLCYTARHYLEEGSLPDHGSSSASAAGGSRRNDRGVPVKPLPEIKENAAAVGEAAVVGGKEAEVEVAGGVARVGAISASSASGKAVVEGRVSAEAVTTRRAAVAASLWAPGLGGSSSSHSTPRPRHLAAADEAACRCSPMRRRVDP</sequence>
<feature type="compositionally biased region" description="Low complexity" evidence="2">
    <location>
        <begin position="86"/>
        <end position="107"/>
    </location>
</feature>
<dbReference type="InterPro" id="IPR032473">
    <property type="entry name" value="Argonaute_Mid_dom"/>
</dbReference>
<feature type="domain" description="Piwi" evidence="3">
    <location>
        <begin position="575"/>
        <end position="857"/>
    </location>
</feature>
<organism evidence="4 5">
    <name type="scientific">Oryza rufipogon</name>
    <name type="common">Brownbeard rice</name>
    <name type="synonym">Asian wild rice</name>
    <dbReference type="NCBI Taxonomy" id="4529"/>
    <lineage>
        <taxon>Eukaryota</taxon>
        <taxon>Viridiplantae</taxon>
        <taxon>Streptophyta</taxon>
        <taxon>Embryophyta</taxon>
        <taxon>Tracheophyta</taxon>
        <taxon>Spermatophyta</taxon>
        <taxon>Magnoliopsida</taxon>
        <taxon>Liliopsida</taxon>
        <taxon>Poales</taxon>
        <taxon>Poaceae</taxon>
        <taxon>BOP clade</taxon>
        <taxon>Oryzoideae</taxon>
        <taxon>Oryzeae</taxon>
        <taxon>Oryzinae</taxon>
        <taxon>Oryza</taxon>
    </lineage>
</organism>
<evidence type="ECO:0000259" key="3">
    <source>
        <dbReference type="PROSITE" id="PS50822"/>
    </source>
</evidence>
<dbReference type="STRING" id="4529.A0A0E0NZM0"/>
<dbReference type="Gene3D" id="3.40.50.2300">
    <property type="match status" value="1"/>
</dbReference>
<dbReference type="InterPro" id="IPR036085">
    <property type="entry name" value="PAZ_dom_sf"/>
</dbReference>
<dbReference type="Gene3D" id="3.30.420.10">
    <property type="entry name" value="Ribonuclease H-like superfamily/Ribonuclease H"/>
    <property type="match status" value="1"/>
</dbReference>
<proteinExistence type="predicted"/>
<dbReference type="Pfam" id="PF02171">
    <property type="entry name" value="Piwi"/>
    <property type="match status" value="1"/>
</dbReference>
<feature type="region of interest" description="Disordered" evidence="2">
    <location>
        <begin position="855"/>
        <end position="878"/>
    </location>
</feature>
<dbReference type="PANTHER" id="PTHR22891">
    <property type="entry name" value="EUKARYOTIC TRANSLATION INITIATION FACTOR 2C"/>
    <property type="match status" value="1"/>
</dbReference>
<reference evidence="5" key="1">
    <citation type="submission" date="2013-06" db="EMBL/GenBank/DDBJ databases">
        <authorList>
            <person name="Zhao Q."/>
        </authorList>
    </citation>
    <scope>NUCLEOTIDE SEQUENCE</scope>
    <source>
        <strain evidence="5">cv. W1943</strain>
    </source>
</reference>
<evidence type="ECO:0000313" key="5">
    <source>
        <dbReference type="Proteomes" id="UP000008022"/>
    </source>
</evidence>
<dbReference type="InterPro" id="IPR045246">
    <property type="entry name" value="Piwi_ago-like"/>
</dbReference>
<dbReference type="Gene3D" id="2.170.260.10">
    <property type="entry name" value="paz domain"/>
    <property type="match status" value="1"/>
</dbReference>
<evidence type="ECO:0000256" key="2">
    <source>
        <dbReference type="SAM" id="MobiDB-lite"/>
    </source>
</evidence>
<feature type="region of interest" description="Disordered" evidence="2">
    <location>
        <begin position="86"/>
        <end position="116"/>
    </location>
</feature>
<dbReference type="InterPro" id="IPR012337">
    <property type="entry name" value="RNaseH-like_sf"/>
</dbReference>
<dbReference type="Gramene" id="ORUFI03G30960.1">
    <property type="protein sequence ID" value="ORUFI03G30960.1"/>
    <property type="gene ID" value="ORUFI03G30960"/>
</dbReference>
<dbReference type="InterPro" id="IPR003165">
    <property type="entry name" value="Piwi"/>
</dbReference>
<evidence type="ECO:0000256" key="1">
    <source>
        <dbReference type="ARBA" id="ARBA00023158"/>
    </source>
</evidence>
<dbReference type="Pfam" id="PF16488">
    <property type="entry name" value="ArgoL2"/>
    <property type="match status" value="1"/>
</dbReference>
<dbReference type="InterPro" id="IPR032472">
    <property type="entry name" value="ArgoL2"/>
</dbReference>
<dbReference type="Pfam" id="PF16486">
    <property type="entry name" value="ArgoN"/>
    <property type="match status" value="1"/>
</dbReference>
<reference evidence="4" key="2">
    <citation type="submission" date="2015-06" db="UniProtKB">
        <authorList>
            <consortium name="EnsemblPlants"/>
        </authorList>
    </citation>
    <scope>IDENTIFICATION</scope>
</reference>
<dbReference type="CDD" id="cd04657">
    <property type="entry name" value="Piwi_ago-like"/>
    <property type="match status" value="1"/>
</dbReference>
<keyword evidence="5" id="KW-1185">Reference proteome</keyword>
<dbReference type="GO" id="GO:0003676">
    <property type="term" value="F:nucleic acid binding"/>
    <property type="evidence" value="ECO:0007669"/>
    <property type="project" value="InterPro"/>
</dbReference>
<dbReference type="eggNOG" id="KOG1041">
    <property type="taxonomic scope" value="Eukaryota"/>
</dbReference>
<dbReference type="SMART" id="SM00950">
    <property type="entry name" value="Piwi"/>
    <property type="match status" value="1"/>
</dbReference>
<feature type="compositionally biased region" description="Low complexity" evidence="2">
    <location>
        <begin position="860"/>
        <end position="870"/>
    </location>
</feature>
<name>A0A0E0NZM0_ORYRU</name>
<dbReference type="Pfam" id="PF16487">
    <property type="entry name" value="ArgoMid"/>
    <property type="match status" value="1"/>
</dbReference>
<dbReference type="OMA" id="MPTMIFG"/>
<keyword evidence="1" id="KW-0943">RNA-mediated gene silencing</keyword>
<dbReference type="AlphaFoldDB" id="A0A0E0NZM0"/>
<dbReference type="SUPFAM" id="SSF101690">
    <property type="entry name" value="PAZ domain"/>
    <property type="match status" value="1"/>
</dbReference>
<evidence type="ECO:0000313" key="4">
    <source>
        <dbReference type="EnsemblPlants" id="ORUFI03G30960.1"/>
    </source>
</evidence>